<proteinExistence type="predicted"/>
<dbReference type="Gene3D" id="3.20.20.30">
    <property type="entry name" value="Luciferase-like domain"/>
    <property type="match status" value="1"/>
</dbReference>
<dbReference type="GO" id="GO:0004497">
    <property type="term" value="F:monooxygenase activity"/>
    <property type="evidence" value="ECO:0007669"/>
    <property type="project" value="UniProtKB-KW"/>
</dbReference>
<name>A0A8T9B6K4_9HELO</name>
<evidence type="ECO:0000313" key="6">
    <source>
        <dbReference type="Proteomes" id="UP000469559"/>
    </source>
</evidence>
<dbReference type="AlphaFoldDB" id="A0A8T9B6K4"/>
<sequence>MDIIYSFWEGSWEDGAQLWSPDKGTYDPDKIHKIRFNRKFHRTSASASLILPHNAPLFFSELGQLAGKLFAAQHAEPRADINFFPNIAPIVGRILEPAQAKYAIAMEYADWEGGLACVSGFTGLDLSQFSLDEPFNFEGVMTDNSVNTMIQAVQRFLTPTTTQRQLGKDFALCGIGTMPVGTPGMIADVIEEWINVADTDGFIVSWGQGPPRAFAIPAANNVIYVSNLGSYEDFVELLFLETFCENLRRKAGDKNLSSNHHAAKFRYNALKEKYANNNGDIVVDKKKEEEELASFSRKTNGLNTSI</sequence>
<keyword evidence="1" id="KW-0285">Flavoprotein</keyword>
<dbReference type="SUPFAM" id="SSF51679">
    <property type="entry name" value="Bacterial luciferase-like"/>
    <property type="match status" value="1"/>
</dbReference>
<dbReference type="PANTHER" id="PTHR30011">
    <property type="entry name" value="ALKANESULFONATE MONOOXYGENASE-RELATED"/>
    <property type="match status" value="1"/>
</dbReference>
<evidence type="ECO:0000256" key="4">
    <source>
        <dbReference type="ARBA" id="ARBA00023033"/>
    </source>
</evidence>
<dbReference type="OrthoDB" id="5561043at2759"/>
<gene>
    <name evidence="5" type="primary">dmoA_1</name>
    <name evidence="5" type="ORF">LARI1_G008320</name>
</gene>
<dbReference type="GO" id="GO:0016705">
    <property type="term" value="F:oxidoreductase activity, acting on paired donors, with incorporation or reduction of molecular oxygen"/>
    <property type="evidence" value="ECO:0007669"/>
    <property type="project" value="InterPro"/>
</dbReference>
<dbReference type="EMBL" id="QGMF01000470">
    <property type="protein sequence ID" value="TVY15650.1"/>
    <property type="molecule type" value="Genomic_DNA"/>
</dbReference>
<keyword evidence="4 5" id="KW-0503">Monooxygenase</keyword>
<evidence type="ECO:0000313" key="5">
    <source>
        <dbReference type="EMBL" id="TVY15650.1"/>
    </source>
</evidence>
<organism evidence="5 6">
    <name type="scientific">Lachnellula arida</name>
    <dbReference type="NCBI Taxonomy" id="1316785"/>
    <lineage>
        <taxon>Eukaryota</taxon>
        <taxon>Fungi</taxon>
        <taxon>Dikarya</taxon>
        <taxon>Ascomycota</taxon>
        <taxon>Pezizomycotina</taxon>
        <taxon>Leotiomycetes</taxon>
        <taxon>Helotiales</taxon>
        <taxon>Lachnaceae</taxon>
        <taxon>Lachnellula</taxon>
    </lineage>
</organism>
<protein>
    <submittedName>
        <fullName evidence="5">Dimethyl-sulfide monooxygenase</fullName>
    </submittedName>
</protein>
<dbReference type="PANTHER" id="PTHR30011:SF16">
    <property type="entry name" value="C2H2 FINGER DOMAIN TRANSCRIPTION FACTOR (EUROFUNG)-RELATED"/>
    <property type="match status" value="1"/>
</dbReference>
<dbReference type="Proteomes" id="UP000469559">
    <property type="component" value="Unassembled WGS sequence"/>
</dbReference>
<reference evidence="5 6" key="1">
    <citation type="submission" date="2018-05" db="EMBL/GenBank/DDBJ databases">
        <title>Whole genome sequencing for identification of molecular markers to develop diagnostic detection tools for the regulated plant pathogen Lachnellula willkommii.</title>
        <authorList>
            <person name="Giroux E."/>
            <person name="Bilodeau G."/>
        </authorList>
    </citation>
    <scope>NUCLEOTIDE SEQUENCE [LARGE SCALE GENOMIC DNA]</scope>
    <source>
        <strain evidence="5 6">CBS 203.66</strain>
    </source>
</reference>
<dbReference type="InterPro" id="IPR036661">
    <property type="entry name" value="Luciferase-like_sf"/>
</dbReference>
<evidence type="ECO:0000256" key="1">
    <source>
        <dbReference type="ARBA" id="ARBA00022630"/>
    </source>
</evidence>
<comment type="caution">
    <text evidence="5">The sequence shown here is derived from an EMBL/GenBank/DDBJ whole genome shotgun (WGS) entry which is preliminary data.</text>
</comment>
<evidence type="ECO:0000256" key="2">
    <source>
        <dbReference type="ARBA" id="ARBA00022643"/>
    </source>
</evidence>
<keyword evidence="2" id="KW-0288">FMN</keyword>
<accession>A0A8T9B6K4</accession>
<dbReference type="InterPro" id="IPR051260">
    <property type="entry name" value="Diverse_substr_monoxygenases"/>
</dbReference>
<keyword evidence="6" id="KW-1185">Reference proteome</keyword>
<keyword evidence="3" id="KW-0560">Oxidoreductase</keyword>
<evidence type="ECO:0000256" key="3">
    <source>
        <dbReference type="ARBA" id="ARBA00023002"/>
    </source>
</evidence>